<dbReference type="OrthoDB" id="3217288at2759"/>
<organism evidence="1 2">
    <name type="scientific">Thanatephorus cucumeris (strain AG1-IB / isolate 7/3/14)</name>
    <name type="common">Lettuce bottom rot fungus</name>
    <name type="synonym">Rhizoctonia solani</name>
    <dbReference type="NCBI Taxonomy" id="1108050"/>
    <lineage>
        <taxon>Eukaryota</taxon>
        <taxon>Fungi</taxon>
        <taxon>Dikarya</taxon>
        <taxon>Basidiomycota</taxon>
        <taxon>Agaricomycotina</taxon>
        <taxon>Agaricomycetes</taxon>
        <taxon>Cantharellales</taxon>
        <taxon>Ceratobasidiaceae</taxon>
        <taxon>Rhizoctonia</taxon>
        <taxon>Rhizoctonia solani AG-1</taxon>
    </lineage>
</organism>
<name>A0A0B7F212_THACB</name>
<accession>A0A0B7F212</accession>
<reference evidence="1 2" key="1">
    <citation type="submission" date="2014-11" db="EMBL/GenBank/DDBJ databases">
        <authorList>
            <person name="Wibberg Daniel"/>
        </authorList>
    </citation>
    <scope>NUCLEOTIDE SEQUENCE [LARGE SCALE GENOMIC DNA]</scope>
    <source>
        <strain evidence="1">Rhizoctonia solani AG1-IB 7/3/14</strain>
    </source>
</reference>
<evidence type="ECO:0000313" key="2">
    <source>
        <dbReference type="Proteomes" id="UP000059188"/>
    </source>
</evidence>
<dbReference type="EMBL" id="LN679100">
    <property type="protein sequence ID" value="CEL51535.1"/>
    <property type="molecule type" value="Genomic_DNA"/>
</dbReference>
<evidence type="ECO:0000313" key="1">
    <source>
        <dbReference type="EMBL" id="CEL51535.1"/>
    </source>
</evidence>
<evidence type="ECO:0008006" key="3">
    <source>
        <dbReference type="Google" id="ProtNLM"/>
    </source>
</evidence>
<sequence>MSSFSCVLAISGTISTTSCPSRICLQVSSVLFSTRLCAIATMQHQPNSQLFSGSDLLPRLPEDILYLVACFSSFETRANLVLCNRWFHESCTSLLFKDIYLRTPEQLIKLCTNVEATRMLDRTKSVYLGERLFSSGSWPSKIFATMPDLIMFLLRATKSLTKIHIYSTDKIFETPYNYQTGSQLQSKLGLAAADPTFLPNLAIIIELPNHISLRSLCQNRPIAFSCYHFGSCMYADIYPGFRGGVPAGIDIKRTFSAYDIGSLILEIYYISPKINTCRAVGISIHMRFPNELERGVQGPVRNPIDWTRTMLEASKIPRNQFLSIDITFEPSPPFQSVDAQFAQVEELHEDFPELENVKMSYPELQWSRSLEYDGSESRTFESDTLPEWTPCPVPDYSPYCINWWLKELRLASPETQSDEEFAETIAKLADGILLRWDSHTFGGYESLIESLFKCYNRSNRSS</sequence>
<dbReference type="Proteomes" id="UP000059188">
    <property type="component" value="Unassembled WGS sequence"/>
</dbReference>
<protein>
    <recommendedName>
        <fullName evidence="3">F-box domain-containing protein</fullName>
    </recommendedName>
</protein>
<gene>
    <name evidence="1" type="ORF">RSOLAG1IB_00070</name>
</gene>
<proteinExistence type="predicted"/>
<keyword evidence="2" id="KW-1185">Reference proteome</keyword>
<dbReference type="AlphaFoldDB" id="A0A0B7F212"/>